<protein>
    <submittedName>
        <fullName evidence="2">Tetratricopeptide repeat protein</fullName>
    </submittedName>
</protein>
<organism evidence="2 3">
    <name type="scientific">Pelotalea chapellei</name>
    <dbReference type="NCBI Taxonomy" id="44671"/>
    <lineage>
        <taxon>Bacteria</taxon>
        <taxon>Pseudomonadati</taxon>
        <taxon>Thermodesulfobacteriota</taxon>
        <taxon>Desulfuromonadia</taxon>
        <taxon>Geobacterales</taxon>
        <taxon>Geobacteraceae</taxon>
        <taxon>Pelotalea</taxon>
    </lineage>
</organism>
<name>A0ABS5U710_9BACT</name>
<evidence type="ECO:0000256" key="1">
    <source>
        <dbReference type="SAM" id="Coils"/>
    </source>
</evidence>
<gene>
    <name evidence="2" type="ORF">KJB30_06660</name>
</gene>
<dbReference type="InterPro" id="IPR019734">
    <property type="entry name" value="TPR_rpt"/>
</dbReference>
<comment type="caution">
    <text evidence="2">The sequence shown here is derived from an EMBL/GenBank/DDBJ whole genome shotgun (WGS) entry which is preliminary data.</text>
</comment>
<dbReference type="InterPro" id="IPR011990">
    <property type="entry name" value="TPR-like_helical_dom_sf"/>
</dbReference>
<dbReference type="Proteomes" id="UP000784128">
    <property type="component" value="Unassembled WGS sequence"/>
</dbReference>
<evidence type="ECO:0000313" key="3">
    <source>
        <dbReference type="Proteomes" id="UP000784128"/>
    </source>
</evidence>
<evidence type="ECO:0000313" key="2">
    <source>
        <dbReference type="EMBL" id="MBT1071455.1"/>
    </source>
</evidence>
<dbReference type="RefSeq" id="WP_214297213.1">
    <property type="nucleotide sequence ID" value="NZ_JAHDYS010000005.1"/>
</dbReference>
<sequence>MAQLTGGCAMLGSKGEPVRDQQIVLDGAIAKLRAGNEKEARGLLEQLIAEKTSYGGTDEALFRLALLSLRDEGNKGTVKAQKLLEQLAKEYPNSLWARQSAPLAAHLVEERHLRENVRELKNLRELNYSLNRDNKELRQILERLKSLDLELEQKIRH</sequence>
<accession>A0ABS5U710</accession>
<reference evidence="2 3" key="1">
    <citation type="submission" date="2021-05" db="EMBL/GenBank/DDBJ databases">
        <title>The draft genome of Geobacter chapellei DSM 13688.</title>
        <authorList>
            <person name="Xu Z."/>
            <person name="Masuda Y."/>
            <person name="Itoh H."/>
            <person name="Senoo K."/>
        </authorList>
    </citation>
    <scope>NUCLEOTIDE SEQUENCE [LARGE SCALE GENOMIC DNA]</scope>
    <source>
        <strain evidence="2 3">DSM 13688</strain>
    </source>
</reference>
<keyword evidence="1" id="KW-0175">Coiled coil</keyword>
<dbReference type="EMBL" id="JAHDYS010000005">
    <property type="protein sequence ID" value="MBT1071455.1"/>
    <property type="molecule type" value="Genomic_DNA"/>
</dbReference>
<feature type="coiled-coil region" evidence="1">
    <location>
        <begin position="120"/>
        <end position="157"/>
    </location>
</feature>
<proteinExistence type="predicted"/>
<dbReference type="Gene3D" id="1.25.40.10">
    <property type="entry name" value="Tetratricopeptide repeat domain"/>
    <property type="match status" value="1"/>
</dbReference>
<keyword evidence="3" id="KW-1185">Reference proteome</keyword>
<dbReference type="Pfam" id="PF13174">
    <property type="entry name" value="TPR_6"/>
    <property type="match status" value="1"/>
</dbReference>